<sequence>MFKKFDSTSITGVKADEKFAIEGASAYGKEKIVSELAVQQEQDKLKKETEAKSILHGGTLNKVGSTDPTGSNSGLVGQNNKISPFRSQRNASIGSVAANNAMAHNGMMQISGIKGQQAIQKCVKLIKPDPNMIRRLLNEEKDERYRYLLRHGNILNIESETLSLYVELPQIPNIIIVYRRPSEREMNVEKMNLDSRNLKHIPLLEGEEKIKYLNLQNNEIVKIENLVSLPNLTFLDLSMNKIKEISNFSTVEHLRVLILSKNMIESIRNLDAFKNLDVLDLHENKITKIDNLSKLVNLRVLNLSNNSIEVIENLGGLKALVELNLRKNKINLIKELNGLNSLQKLYLSNNNIGSVENVKELPSLTDITLENNPIEKIAKFQQIIKDKFPSVQFLNLQKINLPLEETITKKEPTTPVSNKNADKSLISNNEKKSPNRVLEMGVNQTKNSSNNVTSSVSKPKIESNVIKIIQREWEKECERLDAKKNGYKPKQQVGDKSLVQSGHAEIEANRILYIFGNALEVLQRSEFYEQVEEMHMQYVRFDLIVYHANLDKLKKFTKLKKLVLSNNYLNSFILLSKIEFNGMPINDFDKKVAKQQFQLFDKILSIQNIFTKKTSSAMDPTKRQEQRLKSKKNLEFAHIYVLGLIDDCTRKEEDKSDIDSKLEKVVKNIINTTTMELIGDSYQMERKLHEGISKSVKA</sequence>
<evidence type="ECO:0000256" key="2">
    <source>
        <dbReference type="ARBA" id="ARBA00022737"/>
    </source>
</evidence>
<organism evidence="4 5">
    <name type="scientific">Stylonychia lemnae</name>
    <name type="common">Ciliate</name>
    <dbReference type="NCBI Taxonomy" id="5949"/>
    <lineage>
        <taxon>Eukaryota</taxon>
        <taxon>Sar</taxon>
        <taxon>Alveolata</taxon>
        <taxon>Ciliophora</taxon>
        <taxon>Intramacronucleata</taxon>
        <taxon>Spirotrichea</taxon>
        <taxon>Stichotrichia</taxon>
        <taxon>Sporadotrichida</taxon>
        <taxon>Oxytrichidae</taxon>
        <taxon>Stylonychinae</taxon>
        <taxon>Stylonychia</taxon>
    </lineage>
</organism>
<dbReference type="PANTHER" id="PTHR46652:SF3">
    <property type="entry name" value="LEUCINE-RICH REPEAT-CONTAINING PROTEIN 9"/>
    <property type="match status" value="1"/>
</dbReference>
<dbReference type="InterPro" id="IPR001611">
    <property type="entry name" value="Leu-rich_rpt"/>
</dbReference>
<reference evidence="4 5" key="1">
    <citation type="submission" date="2014-06" db="EMBL/GenBank/DDBJ databases">
        <authorList>
            <person name="Swart Estienne"/>
        </authorList>
    </citation>
    <scope>NUCLEOTIDE SEQUENCE [LARGE SCALE GENOMIC DNA]</scope>
    <source>
        <strain evidence="4 5">130c</strain>
    </source>
</reference>
<dbReference type="Proteomes" id="UP000039865">
    <property type="component" value="Unassembled WGS sequence"/>
</dbReference>
<name>A0A077ZUK9_STYLE</name>
<evidence type="ECO:0000313" key="5">
    <source>
        <dbReference type="Proteomes" id="UP000039865"/>
    </source>
</evidence>
<dbReference type="PANTHER" id="PTHR46652">
    <property type="entry name" value="LEUCINE-RICH REPEAT AND IQ DOMAIN-CONTAINING PROTEIN 1-RELATED"/>
    <property type="match status" value="1"/>
</dbReference>
<gene>
    <name evidence="4" type="primary">Contig11547.g12353</name>
    <name evidence="4" type="ORF">STYLEM_1958</name>
</gene>
<proteinExistence type="predicted"/>
<feature type="compositionally biased region" description="Polar residues" evidence="3">
    <location>
        <begin position="62"/>
        <end position="82"/>
    </location>
</feature>
<dbReference type="InterPro" id="IPR003591">
    <property type="entry name" value="Leu-rich_rpt_typical-subtyp"/>
</dbReference>
<feature type="region of interest" description="Disordered" evidence="3">
    <location>
        <begin position="411"/>
        <end position="430"/>
    </location>
</feature>
<dbReference type="SUPFAM" id="SSF52058">
    <property type="entry name" value="L domain-like"/>
    <property type="match status" value="1"/>
</dbReference>
<dbReference type="InParanoid" id="A0A077ZUK9"/>
<protein>
    <submittedName>
        <fullName evidence="4">Leucine rich repeat family protein</fullName>
    </submittedName>
</protein>
<dbReference type="Pfam" id="PF14580">
    <property type="entry name" value="LRR_9"/>
    <property type="match status" value="1"/>
</dbReference>
<evidence type="ECO:0000256" key="3">
    <source>
        <dbReference type="SAM" id="MobiDB-lite"/>
    </source>
</evidence>
<dbReference type="Pfam" id="PF12799">
    <property type="entry name" value="LRR_4"/>
    <property type="match status" value="1"/>
</dbReference>
<feature type="region of interest" description="Disordered" evidence="3">
    <location>
        <begin position="57"/>
        <end position="82"/>
    </location>
</feature>
<dbReference type="OMA" id="HEKGQNS"/>
<keyword evidence="5" id="KW-1185">Reference proteome</keyword>
<dbReference type="InterPro" id="IPR025875">
    <property type="entry name" value="Leu-rich_rpt_4"/>
</dbReference>
<evidence type="ECO:0000256" key="1">
    <source>
        <dbReference type="ARBA" id="ARBA00022614"/>
    </source>
</evidence>
<dbReference type="SMART" id="SM00369">
    <property type="entry name" value="LRR_TYP"/>
    <property type="match status" value="4"/>
</dbReference>
<dbReference type="InterPro" id="IPR050836">
    <property type="entry name" value="SDS22/Internalin_LRR"/>
</dbReference>
<keyword evidence="2" id="KW-0677">Repeat</keyword>
<accession>A0A077ZUK9</accession>
<evidence type="ECO:0000313" key="4">
    <source>
        <dbReference type="EMBL" id="CDW72990.1"/>
    </source>
</evidence>
<dbReference type="PROSITE" id="PS51450">
    <property type="entry name" value="LRR"/>
    <property type="match status" value="7"/>
</dbReference>
<dbReference type="SMART" id="SM00365">
    <property type="entry name" value="LRR_SD22"/>
    <property type="match status" value="7"/>
</dbReference>
<dbReference type="InterPro" id="IPR032675">
    <property type="entry name" value="LRR_dom_sf"/>
</dbReference>
<dbReference type="Gene3D" id="3.80.10.10">
    <property type="entry name" value="Ribonuclease Inhibitor"/>
    <property type="match status" value="2"/>
</dbReference>
<keyword evidence="1" id="KW-0433">Leucine-rich repeat</keyword>
<dbReference type="OrthoDB" id="277458at2759"/>
<dbReference type="EMBL" id="CCKQ01001887">
    <property type="protein sequence ID" value="CDW72990.1"/>
    <property type="molecule type" value="Genomic_DNA"/>
</dbReference>
<dbReference type="AlphaFoldDB" id="A0A077ZUK9"/>